<evidence type="ECO:0000313" key="1">
    <source>
        <dbReference type="EMBL" id="KAI5667315.1"/>
    </source>
</evidence>
<gene>
    <name evidence="1" type="ORF">M9H77_17168</name>
</gene>
<dbReference type="Proteomes" id="UP001060085">
    <property type="component" value="Linkage Group LG04"/>
</dbReference>
<organism evidence="1 2">
    <name type="scientific">Catharanthus roseus</name>
    <name type="common">Madagascar periwinkle</name>
    <name type="synonym">Vinca rosea</name>
    <dbReference type="NCBI Taxonomy" id="4058"/>
    <lineage>
        <taxon>Eukaryota</taxon>
        <taxon>Viridiplantae</taxon>
        <taxon>Streptophyta</taxon>
        <taxon>Embryophyta</taxon>
        <taxon>Tracheophyta</taxon>
        <taxon>Spermatophyta</taxon>
        <taxon>Magnoliopsida</taxon>
        <taxon>eudicotyledons</taxon>
        <taxon>Gunneridae</taxon>
        <taxon>Pentapetalae</taxon>
        <taxon>asterids</taxon>
        <taxon>lamiids</taxon>
        <taxon>Gentianales</taxon>
        <taxon>Apocynaceae</taxon>
        <taxon>Rauvolfioideae</taxon>
        <taxon>Vinceae</taxon>
        <taxon>Catharanthinae</taxon>
        <taxon>Catharanthus</taxon>
    </lineage>
</organism>
<name>A0ACC0B3U1_CATRO</name>
<dbReference type="EMBL" id="CM044704">
    <property type="protein sequence ID" value="KAI5667315.1"/>
    <property type="molecule type" value="Genomic_DNA"/>
</dbReference>
<proteinExistence type="predicted"/>
<reference evidence="2" key="1">
    <citation type="journal article" date="2023" name="Nat. Plants">
        <title>Single-cell RNA sequencing provides a high-resolution roadmap for understanding the multicellular compartmentation of specialized metabolism.</title>
        <authorList>
            <person name="Sun S."/>
            <person name="Shen X."/>
            <person name="Li Y."/>
            <person name="Li Y."/>
            <person name="Wang S."/>
            <person name="Li R."/>
            <person name="Zhang H."/>
            <person name="Shen G."/>
            <person name="Guo B."/>
            <person name="Wei J."/>
            <person name="Xu J."/>
            <person name="St-Pierre B."/>
            <person name="Chen S."/>
            <person name="Sun C."/>
        </authorList>
    </citation>
    <scope>NUCLEOTIDE SEQUENCE [LARGE SCALE GENOMIC DNA]</scope>
</reference>
<keyword evidence="2" id="KW-1185">Reference proteome</keyword>
<protein>
    <submittedName>
        <fullName evidence="1">Uncharacterized protein</fullName>
    </submittedName>
</protein>
<comment type="caution">
    <text evidence="1">The sequence shown here is derived from an EMBL/GenBank/DDBJ whole genome shotgun (WGS) entry which is preliminary data.</text>
</comment>
<accession>A0ACC0B3U1</accession>
<evidence type="ECO:0000313" key="2">
    <source>
        <dbReference type="Proteomes" id="UP001060085"/>
    </source>
</evidence>
<sequence>MISSLNEKQKEVIKEIGFGSFWSLNVHGLPLKIGKYPVKRFSAQNSRLKLEEESMDIDKEEARLVLRISWGPELVEEMNNSDVEDEKYIAILERFKNKFGELGPIVIKTPIVVLGQATGGDYWNNKKVNLREKNEKEGGGFGRGRKIVDQMKDAVMFSGITTLSFMELFVRAKDHNINMVEIFNRANKPLGNVRGEHSASSSKGATES</sequence>